<name>A0A2U1KHZ0_ARTAN</name>
<evidence type="ECO:0000313" key="2">
    <source>
        <dbReference type="Proteomes" id="UP000245207"/>
    </source>
</evidence>
<dbReference type="AlphaFoldDB" id="A0A2U1KHZ0"/>
<dbReference type="EMBL" id="PKPP01018449">
    <property type="protein sequence ID" value="PWA36273.1"/>
    <property type="molecule type" value="Genomic_DNA"/>
</dbReference>
<sequence>MKTRSGSVGGRGVSGMPAGSRKMLCSRIFFDWRCPRQPRQGSAVIGRFMHEEATHRVMDSGSMEMRQKKYALMPDMSGRLCSTRPVRISSPPNKKLLVDNSFQKMFLCIKFLKVFFDSGCYFKASGRLKLGRSTMDAYTTSLNT</sequence>
<accession>A0A2U1KHZ0</accession>
<gene>
    <name evidence="1" type="ORF">CTI12_AA602780</name>
</gene>
<keyword evidence="2" id="KW-1185">Reference proteome</keyword>
<evidence type="ECO:0000313" key="1">
    <source>
        <dbReference type="EMBL" id="PWA36273.1"/>
    </source>
</evidence>
<protein>
    <submittedName>
        <fullName evidence="1">Uncharacterized protein</fullName>
    </submittedName>
</protein>
<organism evidence="1 2">
    <name type="scientific">Artemisia annua</name>
    <name type="common">Sweet wormwood</name>
    <dbReference type="NCBI Taxonomy" id="35608"/>
    <lineage>
        <taxon>Eukaryota</taxon>
        <taxon>Viridiplantae</taxon>
        <taxon>Streptophyta</taxon>
        <taxon>Embryophyta</taxon>
        <taxon>Tracheophyta</taxon>
        <taxon>Spermatophyta</taxon>
        <taxon>Magnoliopsida</taxon>
        <taxon>eudicotyledons</taxon>
        <taxon>Gunneridae</taxon>
        <taxon>Pentapetalae</taxon>
        <taxon>asterids</taxon>
        <taxon>campanulids</taxon>
        <taxon>Asterales</taxon>
        <taxon>Asteraceae</taxon>
        <taxon>Asteroideae</taxon>
        <taxon>Anthemideae</taxon>
        <taxon>Artemisiinae</taxon>
        <taxon>Artemisia</taxon>
    </lineage>
</organism>
<proteinExistence type="predicted"/>
<dbReference type="Proteomes" id="UP000245207">
    <property type="component" value="Unassembled WGS sequence"/>
</dbReference>
<comment type="caution">
    <text evidence="1">The sequence shown here is derived from an EMBL/GenBank/DDBJ whole genome shotgun (WGS) entry which is preliminary data.</text>
</comment>
<reference evidence="1 2" key="1">
    <citation type="journal article" date="2018" name="Mol. Plant">
        <title>The genome of Artemisia annua provides insight into the evolution of Asteraceae family and artemisinin biosynthesis.</title>
        <authorList>
            <person name="Shen Q."/>
            <person name="Zhang L."/>
            <person name="Liao Z."/>
            <person name="Wang S."/>
            <person name="Yan T."/>
            <person name="Shi P."/>
            <person name="Liu M."/>
            <person name="Fu X."/>
            <person name="Pan Q."/>
            <person name="Wang Y."/>
            <person name="Lv Z."/>
            <person name="Lu X."/>
            <person name="Zhang F."/>
            <person name="Jiang W."/>
            <person name="Ma Y."/>
            <person name="Chen M."/>
            <person name="Hao X."/>
            <person name="Li L."/>
            <person name="Tang Y."/>
            <person name="Lv G."/>
            <person name="Zhou Y."/>
            <person name="Sun X."/>
            <person name="Brodelius P.E."/>
            <person name="Rose J.K.C."/>
            <person name="Tang K."/>
        </authorList>
    </citation>
    <scope>NUCLEOTIDE SEQUENCE [LARGE SCALE GENOMIC DNA]</scope>
    <source>
        <strain evidence="2">cv. Huhao1</strain>
        <tissue evidence="1">Leaf</tissue>
    </source>
</reference>